<evidence type="ECO:0000313" key="1">
    <source>
        <dbReference type="EMBL" id="KAF2565349.1"/>
    </source>
</evidence>
<dbReference type="Proteomes" id="UP000712281">
    <property type="component" value="Unassembled WGS sequence"/>
</dbReference>
<dbReference type="EMBL" id="QGKW02001911">
    <property type="protein sequence ID" value="KAF2565349.1"/>
    <property type="molecule type" value="Genomic_DNA"/>
</dbReference>
<reference evidence="1" key="1">
    <citation type="submission" date="2019-12" db="EMBL/GenBank/DDBJ databases">
        <title>Genome sequencing and annotation of Brassica cretica.</title>
        <authorList>
            <person name="Studholme D.J."/>
            <person name="Sarris P.F."/>
        </authorList>
    </citation>
    <scope>NUCLEOTIDE SEQUENCE</scope>
    <source>
        <strain evidence="1">PFS-001/15</strain>
        <tissue evidence="1">Leaf</tissue>
    </source>
</reference>
<sequence>MSLDASVASRACYPLIPMLVDTAPGAEGNHMLLKGDSRLGPGVGRNQRLEPAEPNAVEEGFQVARALDLMRLRLPVTKVVLEEPRKMFGIYSCILQGGLPTYPSMRDEAVRSSCIGGGAEPKWACSLMGTWPKEHVALMEARSLDGYVAL</sequence>
<evidence type="ECO:0000313" key="2">
    <source>
        <dbReference type="Proteomes" id="UP000712281"/>
    </source>
</evidence>
<gene>
    <name evidence="1" type="ORF">F2Q68_00025195</name>
</gene>
<protein>
    <submittedName>
        <fullName evidence="1">Uncharacterized protein</fullName>
    </submittedName>
</protein>
<accession>A0A8S9I6L8</accession>
<proteinExistence type="predicted"/>
<dbReference type="AlphaFoldDB" id="A0A8S9I6L8"/>
<name>A0A8S9I6L8_BRACR</name>
<comment type="caution">
    <text evidence="1">The sequence shown here is derived from an EMBL/GenBank/DDBJ whole genome shotgun (WGS) entry which is preliminary data.</text>
</comment>
<organism evidence="1 2">
    <name type="scientific">Brassica cretica</name>
    <name type="common">Mustard</name>
    <dbReference type="NCBI Taxonomy" id="69181"/>
    <lineage>
        <taxon>Eukaryota</taxon>
        <taxon>Viridiplantae</taxon>
        <taxon>Streptophyta</taxon>
        <taxon>Embryophyta</taxon>
        <taxon>Tracheophyta</taxon>
        <taxon>Spermatophyta</taxon>
        <taxon>Magnoliopsida</taxon>
        <taxon>eudicotyledons</taxon>
        <taxon>Gunneridae</taxon>
        <taxon>Pentapetalae</taxon>
        <taxon>rosids</taxon>
        <taxon>malvids</taxon>
        <taxon>Brassicales</taxon>
        <taxon>Brassicaceae</taxon>
        <taxon>Brassiceae</taxon>
        <taxon>Brassica</taxon>
    </lineage>
</organism>